<feature type="transmembrane region" description="Helical" evidence="9">
    <location>
        <begin position="2589"/>
        <end position="2613"/>
    </location>
</feature>
<comment type="caution">
    <text evidence="12">The sequence shown here is derived from an EMBL/GenBank/DDBJ whole genome shotgun (WGS) entry which is preliminary data.</text>
</comment>
<feature type="domain" description="Cadherin" evidence="11">
    <location>
        <begin position="329"/>
        <end position="430"/>
    </location>
</feature>
<feature type="domain" description="Cadherin" evidence="11">
    <location>
        <begin position="937"/>
        <end position="1133"/>
    </location>
</feature>
<dbReference type="CDD" id="cd11304">
    <property type="entry name" value="Cadherin_repeat"/>
    <property type="match status" value="20"/>
</dbReference>
<feature type="domain" description="Cadherin" evidence="11">
    <location>
        <begin position="1343"/>
        <end position="1445"/>
    </location>
</feature>
<feature type="domain" description="Cadherin" evidence="11">
    <location>
        <begin position="2465"/>
        <end position="2534"/>
    </location>
</feature>
<dbReference type="InterPro" id="IPR002126">
    <property type="entry name" value="Cadherin-like_dom"/>
</dbReference>
<feature type="domain" description="Cadherin" evidence="11">
    <location>
        <begin position="2159"/>
        <end position="2259"/>
    </location>
</feature>
<dbReference type="EMBL" id="NIVC01002509">
    <property type="protein sequence ID" value="PAA57268.1"/>
    <property type="molecule type" value="Genomic_DNA"/>
</dbReference>
<feature type="chain" id="PRO_5012334197" description="Cadherin domain-containing protein" evidence="10">
    <location>
        <begin position="22"/>
        <end position="2843"/>
    </location>
</feature>
<dbReference type="FunFam" id="2.60.40.60:FF:000020">
    <property type="entry name" value="Dachsous cadherin-related 1b"/>
    <property type="match status" value="3"/>
</dbReference>
<dbReference type="GO" id="GO:0007156">
    <property type="term" value="P:homophilic cell adhesion via plasma membrane adhesion molecules"/>
    <property type="evidence" value="ECO:0007669"/>
    <property type="project" value="InterPro"/>
</dbReference>
<reference evidence="12 13" key="1">
    <citation type="submission" date="2017-06" db="EMBL/GenBank/DDBJ databases">
        <title>A platform for efficient transgenesis in Macrostomum lignano, a flatworm model organism for stem cell research.</title>
        <authorList>
            <person name="Berezikov E."/>
        </authorList>
    </citation>
    <scope>NUCLEOTIDE SEQUENCE [LARGE SCALE GENOMIC DNA]</scope>
    <source>
        <strain evidence="12">DV1</strain>
        <tissue evidence="12">Whole organism</tissue>
    </source>
</reference>
<dbReference type="OrthoDB" id="6252479at2759"/>
<feature type="domain" description="Cadherin" evidence="11">
    <location>
        <begin position="1136"/>
        <end position="1243"/>
    </location>
</feature>
<accession>A0A267E6W8</accession>
<dbReference type="InterPro" id="IPR015919">
    <property type="entry name" value="Cadherin-like_sf"/>
</dbReference>
<dbReference type="Gene3D" id="2.60.40.60">
    <property type="entry name" value="Cadherins"/>
    <property type="match status" value="21"/>
</dbReference>
<keyword evidence="7" id="KW-0325">Glycoprotein</keyword>
<evidence type="ECO:0000256" key="7">
    <source>
        <dbReference type="ARBA" id="ARBA00023180"/>
    </source>
</evidence>
<name>A0A267E6W8_9PLAT</name>
<evidence type="ECO:0000256" key="1">
    <source>
        <dbReference type="ARBA" id="ARBA00004167"/>
    </source>
</evidence>
<keyword evidence="3" id="KW-0677">Repeat</keyword>
<evidence type="ECO:0000256" key="9">
    <source>
        <dbReference type="SAM" id="Phobius"/>
    </source>
</evidence>
<dbReference type="PROSITE" id="PS00232">
    <property type="entry name" value="CADHERIN_1"/>
    <property type="match status" value="3"/>
</dbReference>
<evidence type="ECO:0000313" key="12">
    <source>
        <dbReference type="EMBL" id="PAA57268.1"/>
    </source>
</evidence>
<dbReference type="SMART" id="SM00112">
    <property type="entry name" value="CA"/>
    <property type="match status" value="21"/>
</dbReference>
<dbReference type="Pfam" id="PF00028">
    <property type="entry name" value="Cadherin"/>
    <property type="match status" value="10"/>
</dbReference>
<feature type="domain" description="Cadherin" evidence="11">
    <location>
        <begin position="1544"/>
        <end position="1647"/>
    </location>
</feature>
<evidence type="ECO:0000256" key="8">
    <source>
        <dbReference type="PROSITE-ProRule" id="PRU00043"/>
    </source>
</evidence>
<dbReference type="PRINTS" id="PR00205">
    <property type="entry name" value="CADHERIN"/>
</dbReference>
<gene>
    <name evidence="12" type="ORF">BOX15_Mlig008418g1</name>
</gene>
<keyword evidence="6 9" id="KW-0472">Membrane</keyword>
<feature type="domain" description="Cadherin" evidence="11">
    <location>
        <begin position="112"/>
        <end position="223"/>
    </location>
</feature>
<dbReference type="PROSITE" id="PS50268">
    <property type="entry name" value="CADHERIN_2"/>
    <property type="match status" value="18"/>
</dbReference>
<feature type="domain" description="Cadherin" evidence="11">
    <location>
        <begin position="61"/>
        <end position="111"/>
    </location>
</feature>
<evidence type="ECO:0000313" key="13">
    <source>
        <dbReference type="Proteomes" id="UP000215902"/>
    </source>
</evidence>
<feature type="signal peptide" evidence="10">
    <location>
        <begin position="1"/>
        <end position="21"/>
    </location>
</feature>
<dbReference type="PANTHER" id="PTHR24028:SF328">
    <property type="entry name" value="CADHERIN-3"/>
    <property type="match status" value="1"/>
</dbReference>
<feature type="domain" description="Cadherin" evidence="11">
    <location>
        <begin position="834"/>
        <end position="936"/>
    </location>
</feature>
<comment type="subcellular location">
    <subcellularLocation>
        <location evidence="1">Membrane</location>
        <topology evidence="1">Single-pass membrane protein</topology>
    </subcellularLocation>
</comment>
<feature type="domain" description="Cadherin" evidence="11">
    <location>
        <begin position="2260"/>
        <end position="2372"/>
    </location>
</feature>
<dbReference type="Proteomes" id="UP000215902">
    <property type="component" value="Unassembled WGS sequence"/>
</dbReference>
<dbReference type="GO" id="GO:0005509">
    <property type="term" value="F:calcium ion binding"/>
    <property type="evidence" value="ECO:0007669"/>
    <property type="project" value="UniProtKB-UniRule"/>
</dbReference>
<dbReference type="InterPro" id="IPR050174">
    <property type="entry name" value="Protocadherin/Cadherin-CA"/>
</dbReference>
<dbReference type="GO" id="GO:0005886">
    <property type="term" value="C:plasma membrane"/>
    <property type="evidence" value="ECO:0007669"/>
    <property type="project" value="InterPro"/>
</dbReference>
<dbReference type="STRING" id="282301.A0A267E6W8"/>
<evidence type="ECO:0000256" key="2">
    <source>
        <dbReference type="ARBA" id="ARBA00022692"/>
    </source>
</evidence>
<dbReference type="PANTHER" id="PTHR24028">
    <property type="entry name" value="CADHERIN-87A"/>
    <property type="match status" value="1"/>
</dbReference>
<evidence type="ECO:0000256" key="10">
    <source>
        <dbReference type="SAM" id="SignalP"/>
    </source>
</evidence>
<feature type="domain" description="Cadherin" evidence="11">
    <location>
        <begin position="431"/>
        <end position="531"/>
    </location>
</feature>
<proteinExistence type="predicted"/>
<protein>
    <recommendedName>
        <fullName evidence="11">Cadherin domain-containing protein</fullName>
    </recommendedName>
</protein>
<organism evidence="12 13">
    <name type="scientific">Macrostomum lignano</name>
    <dbReference type="NCBI Taxonomy" id="282301"/>
    <lineage>
        <taxon>Eukaryota</taxon>
        <taxon>Metazoa</taxon>
        <taxon>Spiralia</taxon>
        <taxon>Lophotrochozoa</taxon>
        <taxon>Platyhelminthes</taxon>
        <taxon>Rhabditophora</taxon>
        <taxon>Macrostomorpha</taxon>
        <taxon>Macrostomida</taxon>
        <taxon>Macrostomidae</taxon>
        <taxon>Macrostomum</taxon>
    </lineage>
</organism>
<feature type="domain" description="Cadherin" evidence="11">
    <location>
        <begin position="1648"/>
        <end position="1748"/>
    </location>
</feature>
<keyword evidence="5 9" id="KW-1133">Transmembrane helix</keyword>
<evidence type="ECO:0000256" key="6">
    <source>
        <dbReference type="ARBA" id="ARBA00023136"/>
    </source>
</evidence>
<evidence type="ECO:0000256" key="4">
    <source>
        <dbReference type="ARBA" id="ARBA00022837"/>
    </source>
</evidence>
<feature type="domain" description="Cadherin" evidence="11">
    <location>
        <begin position="737"/>
        <end position="832"/>
    </location>
</feature>
<keyword evidence="2 9" id="KW-0812">Transmembrane</keyword>
<sequence>MQAAVLLLSLLLLSVQRKSSAAGVTFHVEENGSQPDLLVGNVKSDDCVAPFNSFNIESNKFSLDSGTGDIKTKIRLDREQRAAYSFHVICGDSVVSVTVLVDDKNDCYPTFQNASIMLRRPESIPTPTSLPLTYVEDLDSPENSIDRVEVTSGNDDNRFSVQLQAQSGRPTRFDVILVLQTPLDYESAALHQLQLTAFDKRGLTAIASVTIYVDNVNDEKPIFSLPLYSANVSENATVGTEILQVRATDRDLGDFNTVRYYINYEVSDPNRHFRIDPVSGSIRLDKPLDYELRQLHSVVVIATDGVNNSTANVIVRIADINDRPPQITFLNLTTGSLTQNAMLGQPIIRVEVRDPDRPTDPVEVRLSAPFKSFKLVPLETNIFVIQVDAQLSPRVYKLVLTATDAGNPPLSVATTIDIPVLASNDHVPVFQKPIYHVATSQSVIAGNQLIRVLATDPDGTAVSYSLTASPADKGLFDIDASTGWVKIGIRPLSCGSFTVQLHARDAGTPQKTGNATLVVFVTGSNQYPPRFSKPFYSVSLPTVSVSSCFSQVQAADRDCGAALSYTFQSSMSDAYGPAFESAYSIDSYTGYICVKNATRVLAFGSWIDFPMKVVDSAAGVTRESYSLIRLVITDATPSSGFTKRFPFTSYRLDISENYPVHSVLVDVAAIGGSEYFLAGASSHFALYVNGTLALTNPLDYENGPREFSLTVNSPGVPGNLIVSLHVVNENDNYPDCSGVVKELSVADSSKPFSKIAQLNCQDPDNGPGPFYAGNFDHFILSTSGALTVRDSLTHLAGETVGLFVRACDPDNQCVNFTLSINIYDTNDHAPVFSQPAGYWFKVKEGAAVGSRLGATQATDRDLGANGLVEYSLLSSTDVFTIGSTDGVLKTAVELDREKFSSYSVQIVAHDSGSPSRSTTVQAAVVIQDVNDVAPRFRLPQYQISVSDLTPVASTLIVVDAADPDLGIGGSLFYFLKGAAAEFVSVHRITGVISVTKQLPVGTLGGQLTVYDGEGLSSYALLSITVSSVPEWPNTTVTMAVSESASVGSLVGQILSPSQKTYYTILKAADGAIWLSVNSGNVYINRPLDRETAPYHDYEVLMTDAAEKGLGRPQTARVALRIYVLDENDNSPEFPELARFPTIIVAEDTPSGSVVFSFDATDADFGLNGTIRYQLASASSIFYLDETTGKLFIRQALDRETTGERVQVGIIAVDNCQEVPMCFRTEPAVLTVIIKDINEHTPSLSFDGDAFYIVSDEPDAIIAHVEGVDQDSGANGSISYSLSQETEAKIDNYGLIRLQAPNTQLIVVNVTVMDGVPGSLGRSNWKVHTIPIKSLSSRSTPKFSKSAYSVSISSRSSKGQDVLQLQIKSFNGPVDFRIPSGLLNNLFVVDSVSGQVRLGRTLPQTVSSQSAYSLTAIVSDRVNPLQLDLCEVSITLLDSNDHSPTFLTAYYTEVPEGQAFTDILTLAAYDLDRGPAGYIIYSMEGSNGRFILDPRSGRLSCAALDSQVASQYLLNITATDGGGRTGRTTATIRILPVNRFAPTFQSSRYTASVSESAPVGTSIVNVTALDRDTGENGRVGYAILGKSDTFSLNPDTGEIKLAKPLDKERQPFVSIVVKAVDGSPVNPMSSLVSVDVEILDGNDQRPIFQQTYYSLRVSRSLAVGSLLTTLRATDDDSSPGNSAVSYSIEKNDYVAVNSATGQATLIRSLSAGEAVYSFAVRASDSGTPRPLHSETVLLLQLGAPSSPVLVFVSANYSASLAENSPPGRCVLDAAASARCLSVATVPPASQYKIVGGNEDQLFAIDSTTGRIETSSFVATNALDYEKRRQYQLVVQASTGDQAALTRVDIQILNADDSQPYCVQPVYSAVLSEKSPAGTPVVQVTAVDLDSAVKYRLLPSDTFEVDEDTGLVSVKTPPDFTLQSSHSLTLVAASVDDPLTTAKCSVLVRIINRNNQKPLLQDIVDPVVVNAETARPGQKLLQVRATDLDGYPPLIYTLSPPSDTFAMGLFSGEFWLTAKPQLSVYNFTVSSSDSEHTVSKHLTVRVDSATGGVRFGRRLYVFTLAKGAPTSQLVGKLDLSPASTAPDAIVSILSDPDRPALPFRLIGFDLYPSQPISAPGDHVFAVKATSAAAGGGEDYATVRVTVQAANRFPPVFTVSTSLPTIPLLVSEATKPGRTVGRVACSDADSDQFVSVAVVETSSPVQAVRHTGRLVLTRQLDREAQAEHSVSLVCWDSGEPRLTASVTVRILVQDANDNAPVFVGEPYSATVPADSVVSGGRLLRVAATDADSGVNGIVSYKILLGGGSFAIDAATGDLTLTALPPAIVASTGSDVVMNLLVQASDSSIDVPARSSLTRVSVRFAAASALPSSPRFPINPLVFLVKEGLSPGTLVGNLAPPTAALTATDCVLTADSSTTLFSLTNGSLRTRQVLDYENQTTFTLRLNCSADARLVIMVEDVDEFQPNFDKAEYAAGFSSTPRRGRILLRVVAFDADGGPAGRIGYSLVGEDGAALVGNLARFGINASTGEVYMARDFDGVNGADIADDTATIMKNFSLLVRASSGTLYSDASIRLQMPVPLTSHGLGGVSGSLLIAVTSTAAVLLVIIAIIIAIVVYRRCYRRQAKGMGIRSPPSSTVYDSCFDHVPPLPPPRTLTELTRLSAAGTTHSSGLGSSEEEQQRMMMDTDSSNCSLPKDHREYLYRLGVRPPTTDFKRSGFGGSVGVGVGGGASSGGAVGGSTDFAHHSSDNLWSEDVYQTTPVPSLELPPRNTTLSYTGYGSARLPSHLVSWTPQFQPLASVFAEIAQLKDEAVSAQEIQSSSMAQQAQVYVRPESINSGSGAYSTSVI</sequence>
<dbReference type="FunFam" id="2.60.40.60:FF:000092">
    <property type="entry name" value="Protocadherin 8"/>
    <property type="match status" value="1"/>
</dbReference>
<feature type="domain" description="Cadherin" evidence="11">
    <location>
        <begin position="1445"/>
        <end position="1543"/>
    </location>
</feature>
<dbReference type="SUPFAM" id="SSF49313">
    <property type="entry name" value="Cadherin-like"/>
    <property type="match status" value="22"/>
</dbReference>
<evidence type="ECO:0000256" key="5">
    <source>
        <dbReference type="ARBA" id="ARBA00022989"/>
    </source>
</evidence>
<feature type="domain" description="Cadherin" evidence="11">
    <location>
        <begin position="224"/>
        <end position="327"/>
    </location>
</feature>
<dbReference type="InterPro" id="IPR020894">
    <property type="entry name" value="Cadherin_CS"/>
</dbReference>
<evidence type="ECO:0000259" key="11">
    <source>
        <dbReference type="PROSITE" id="PS50268"/>
    </source>
</evidence>
<keyword evidence="10" id="KW-0732">Signal</keyword>
<keyword evidence="4 8" id="KW-0106">Calcium</keyword>
<keyword evidence="13" id="KW-1185">Reference proteome</keyword>
<feature type="domain" description="Cadherin" evidence="11">
    <location>
        <begin position="1751"/>
        <end position="1865"/>
    </location>
</feature>
<evidence type="ECO:0000256" key="3">
    <source>
        <dbReference type="ARBA" id="ARBA00022737"/>
    </source>
</evidence>
<feature type="domain" description="Cadherin" evidence="11">
    <location>
        <begin position="1861"/>
        <end position="1958"/>
    </location>
</feature>